<proteinExistence type="predicted"/>
<comment type="caution">
    <text evidence="2">The sequence shown here is derived from an EMBL/GenBank/DDBJ whole genome shotgun (WGS) entry which is preliminary data.</text>
</comment>
<gene>
    <name evidence="2" type="ORF">DBV15_11128</name>
</gene>
<sequence>MQYTRQCPACMHVSARASGRARAPTSDQLCAEAVESHGGRRTREVENYDGYVRHGRTYLRHYRARCRGDSCGRKRTKWGERGGRDGLDSVAQLVRATLRASSSSSSSSSSSTSSSSLSSSVRGETLRESLTNFTLACYLRPSTPFNESAIYLDAVRERRVRGGGRRSKLLAVTPAPLDKTLQKHPTLVPLSFLIVLSSNTHVLHRNCDIPAAVLIASTDIFQ</sequence>
<evidence type="ECO:0000313" key="3">
    <source>
        <dbReference type="Proteomes" id="UP000310200"/>
    </source>
</evidence>
<keyword evidence="3" id="KW-1185">Reference proteome</keyword>
<feature type="region of interest" description="Disordered" evidence="1">
    <location>
        <begin position="99"/>
        <end position="121"/>
    </location>
</feature>
<evidence type="ECO:0000313" key="2">
    <source>
        <dbReference type="EMBL" id="TGZ48492.1"/>
    </source>
</evidence>
<evidence type="ECO:0000256" key="1">
    <source>
        <dbReference type="SAM" id="MobiDB-lite"/>
    </source>
</evidence>
<dbReference type="AlphaFoldDB" id="A0A4S2KGC3"/>
<name>A0A4S2KGC3_9HYME</name>
<reference evidence="2 3" key="1">
    <citation type="journal article" date="2019" name="Philos. Trans. R. Soc. Lond., B, Biol. Sci.">
        <title>Ant behaviour and brain gene expression of defending hosts depend on the ecological success of the intruding social parasite.</title>
        <authorList>
            <person name="Kaur R."/>
            <person name="Stoldt M."/>
            <person name="Jongepier E."/>
            <person name="Feldmeyer B."/>
            <person name="Menzel F."/>
            <person name="Bornberg-Bauer E."/>
            <person name="Foitzik S."/>
        </authorList>
    </citation>
    <scope>NUCLEOTIDE SEQUENCE [LARGE SCALE GENOMIC DNA]</scope>
    <source>
        <tissue evidence="2">Whole body</tissue>
    </source>
</reference>
<dbReference type="Proteomes" id="UP000310200">
    <property type="component" value="Unassembled WGS sequence"/>
</dbReference>
<protein>
    <submittedName>
        <fullName evidence="2">Uncharacterized protein</fullName>
    </submittedName>
</protein>
<feature type="compositionally biased region" description="Low complexity" evidence="1">
    <location>
        <begin position="101"/>
        <end position="120"/>
    </location>
</feature>
<dbReference type="EMBL" id="QBLH01002447">
    <property type="protein sequence ID" value="TGZ48492.1"/>
    <property type="molecule type" value="Genomic_DNA"/>
</dbReference>
<accession>A0A4S2KGC3</accession>
<organism evidence="2 3">
    <name type="scientific">Temnothorax longispinosus</name>
    <dbReference type="NCBI Taxonomy" id="300112"/>
    <lineage>
        <taxon>Eukaryota</taxon>
        <taxon>Metazoa</taxon>
        <taxon>Ecdysozoa</taxon>
        <taxon>Arthropoda</taxon>
        <taxon>Hexapoda</taxon>
        <taxon>Insecta</taxon>
        <taxon>Pterygota</taxon>
        <taxon>Neoptera</taxon>
        <taxon>Endopterygota</taxon>
        <taxon>Hymenoptera</taxon>
        <taxon>Apocrita</taxon>
        <taxon>Aculeata</taxon>
        <taxon>Formicoidea</taxon>
        <taxon>Formicidae</taxon>
        <taxon>Myrmicinae</taxon>
        <taxon>Temnothorax</taxon>
    </lineage>
</organism>